<protein>
    <submittedName>
        <fullName evidence="2">Uncharacterized protein</fullName>
    </submittedName>
</protein>
<evidence type="ECO:0000256" key="1">
    <source>
        <dbReference type="SAM" id="Phobius"/>
    </source>
</evidence>
<feature type="transmembrane region" description="Helical" evidence="1">
    <location>
        <begin position="73"/>
        <end position="91"/>
    </location>
</feature>
<evidence type="ECO:0000313" key="3">
    <source>
        <dbReference type="Proteomes" id="UP000326061"/>
    </source>
</evidence>
<organism evidence="2 3">
    <name type="scientific">Sulfurimonas xiamenensis</name>
    <dbReference type="NCBI Taxonomy" id="2590021"/>
    <lineage>
        <taxon>Bacteria</taxon>
        <taxon>Pseudomonadati</taxon>
        <taxon>Campylobacterota</taxon>
        <taxon>Epsilonproteobacteria</taxon>
        <taxon>Campylobacterales</taxon>
        <taxon>Sulfurimonadaceae</taxon>
        <taxon>Sulfurimonas</taxon>
    </lineage>
</organism>
<proteinExistence type="predicted"/>
<keyword evidence="1" id="KW-0472">Membrane</keyword>
<evidence type="ECO:0000313" key="2">
    <source>
        <dbReference type="EMBL" id="QFR44009.1"/>
    </source>
</evidence>
<reference evidence="3" key="1">
    <citation type="submission" date="2019-06" db="EMBL/GenBank/DDBJ databases">
        <title>Sulfurimonas gotlandica sp. nov., a chemoautotrophic and psychrotolerant epsilonproteobacterium isolated from a pelagic redoxcline, and an emended description of the genus Sulfurimonas.</title>
        <authorList>
            <person name="Wang S."/>
            <person name="Jiang L."/>
            <person name="Shao Z."/>
        </authorList>
    </citation>
    <scope>NUCLEOTIDE SEQUENCE [LARGE SCALE GENOMIC DNA]</scope>
    <source>
        <strain evidence="3">1-1N</strain>
    </source>
</reference>
<keyword evidence="3" id="KW-1185">Reference proteome</keyword>
<feature type="transmembrane region" description="Helical" evidence="1">
    <location>
        <begin position="12"/>
        <end position="33"/>
    </location>
</feature>
<accession>A0AAJ4A502</accession>
<feature type="transmembrane region" description="Helical" evidence="1">
    <location>
        <begin position="45"/>
        <end position="67"/>
    </location>
</feature>
<keyword evidence="1" id="KW-0812">Transmembrane</keyword>
<dbReference type="AlphaFoldDB" id="A0AAJ4A502"/>
<dbReference type="KEGG" id="suln:FJR47_08790"/>
<gene>
    <name evidence="2" type="ORF">FJR47_08790</name>
</gene>
<dbReference type="Proteomes" id="UP000326061">
    <property type="component" value="Chromosome"/>
</dbReference>
<feature type="transmembrane region" description="Helical" evidence="1">
    <location>
        <begin position="111"/>
        <end position="134"/>
    </location>
</feature>
<dbReference type="EMBL" id="CP041166">
    <property type="protein sequence ID" value="QFR44009.1"/>
    <property type="molecule type" value="Genomic_DNA"/>
</dbReference>
<sequence>MNEMYDMSIVTHNYSVITVLGVIFINVLILLSMKNLTKYTRTMSLFTPIVGTVIVAIIFTGVVMMAAKHLDFTAENIIMILLAVILIYLEFKRSIKLKYLKKKENNAFENYKSYALKIFSLEIFLVLSISVWMWN</sequence>
<keyword evidence="1" id="KW-1133">Transmembrane helix</keyword>
<name>A0AAJ4A502_9BACT</name>